<name>A0A3A9ZJW4_9ACTN</name>
<dbReference type="InterPro" id="IPR000847">
    <property type="entry name" value="LysR_HTH_N"/>
</dbReference>
<dbReference type="GO" id="GO:0032993">
    <property type="term" value="C:protein-DNA complex"/>
    <property type="evidence" value="ECO:0007669"/>
    <property type="project" value="TreeGrafter"/>
</dbReference>
<evidence type="ECO:0000259" key="6">
    <source>
        <dbReference type="PROSITE" id="PS50931"/>
    </source>
</evidence>
<dbReference type="PANTHER" id="PTHR30346">
    <property type="entry name" value="TRANSCRIPTIONAL DUAL REGULATOR HCAR-RELATED"/>
    <property type="match status" value="1"/>
</dbReference>
<evidence type="ECO:0000313" key="7">
    <source>
        <dbReference type="EMBL" id="RKN47707.1"/>
    </source>
</evidence>
<dbReference type="InterPro" id="IPR036390">
    <property type="entry name" value="WH_DNA-bd_sf"/>
</dbReference>
<dbReference type="Gene3D" id="1.10.10.10">
    <property type="entry name" value="Winged helix-like DNA-binding domain superfamily/Winged helix DNA-binding domain"/>
    <property type="match status" value="1"/>
</dbReference>
<dbReference type="Pfam" id="PF00126">
    <property type="entry name" value="HTH_1"/>
    <property type="match status" value="1"/>
</dbReference>
<dbReference type="FunFam" id="1.10.10.10:FF:000001">
    <property type="entry name" value="LysR family transcriptional regulator"/>
    <property type="match status" value="1"/>
</dbReference>
<dbReference type="SUPFAM" id="SSF46785">
    <property type="entry name" value="Winged helix' DNA-binding domain"/>
    <property type="match status" value="1"/>
</dbReference>
<evidence type="ECO:0000256" key="3">
    <source>
        <dbReference type="ARBA" id="ARBA00023125"/>
    </source>
</evidence>
<comment type="caution">
    <text evidence="7">The sequence shown here is derived from an EMBL/GenBank/DDBJ whole genome shotgun (WGS) entry which is preliminary data.</text>
</comment>
<proteinExistence type="inferred from homology"/>
<dbReference type="Proteomes" id="UP000281726">
    <property type="component" value="Unassembled WGS sequence"/>
</dbReference>
<evidence type="ECO:0000256" key="1">
    <source>
        <dbReference type="ARBA" id="ARBA00009437"/>
    </source>
</evidence>
<dbReference type="OrthoDB" id="79118at2"/>
<feature type="region of interest" description="Disordered" evidence="5">
    <location>
        <begin position="82"/>
        <end position="104"/>
    </location>
</feature>
<keyword evidence="8" id="KW-1185">Reference proteome</keyword>
<sequence length="104" mass="11949">MKWQELHSFVAVAEEESFTGAARRLGVSQPEVSRRVRQLERQVGAKLVQRTTRQVTITAAGREVLRWALGTIDSWERVNRRLDGYRDDDGPRRSDAIDTDPDQK</sequence>
<dbReference type="AlphaFoldDB" id="A0A3A9ZJW4"/>
<dbReference type="PANTHER" id="PTHR30346:SF0">
    <property type="entry name" value="HCA OPERON TRANSCRIPTIONAL ACTIVATOR HCAR"/>
    <property type="match status" value="1"/>
</dbReference>
<dbReference type="RefSeq" id="WP_120728658.1">
    <property type="nucleotide sequence ID" value="NZ_RBAK01000004.1"/>
</dbReference>
<keyword evidence="4" id="KW-0804">Transcription</keyword>
<evidence type="ECO:0000313" key="8">
    <source>
        <dbReference type="Proteomes" id="UP000281726"/>
    </source>
</evidence>
<reference evidence="7 8" key="1">
    <citation type="journal article" date="2004" name="Syst. Appl. Microbiol.">
        <title>Cryptoendolithic actinomycetes from antarctic sandstone rock samples: Micromonospora endolithica sp. nov. and two isolates related to Micromonospora coerulea Jensen 1932.</title>
        <authorList>
            <person name="Hirsch P."/>
            <person name="Mevs U."/>
            <person name="Kroppenstedt R.M."/>
            <person name="Schumann P."/>
            <person name="Stackebrandt E."/>
        </authorList>
    </citation>
    <scope>NUCLEOTIDE SEQUENCE [LARGE SCALE GENOMIC DNA]</scope>
    <source>
        <strain evidence="7 8">JCM 12677</strain>
    </source>
</reference>
<protein>
    <submittedName>
        <fullName evidence="7">LysR family transcriptional regulator</fullName>
    </submittedName>
</protein>
<feature type="domain" description="HTH lysR-type" evidence="6">
    <location>
        <begin position="1"/>
        <end position="58"/>
    </location>
</feature>
<organism evidence="7 8">
    <name type="scientific">Micromonospora endolithica</name>
    <dbReference type="NCBI Taxonomy" id="230091"/>
    <lineage>
        <taxon>Bacteria</taxon>
        <taxon>Bacillati</taxon>
        <taxon>Actinomycetota</taxon>
        <taxon>Actinomycetes</taxon>
        <taxon>Micromonosporales</taxon>
        <taxon>Micromonosporaceae</taxon>
        <taxon>Micromonospora</taxon>
    </lineage>
</organism>
<dbReference type="PRINTS" id="PR00039">
    <property type="entry name" value="HTHLYSR"/>
</dbReference>
<evidence type="ECO:0000256" key="5">
    <source>
        <dbReference type="SAM" id="MobiDB-lite"/>
    </source>
</evidence>
<dbReference type="InterPro" id="IPR036388">
    <property type="entry name" value="WH-like_DNA-bd_sf"/>
</dbReference>
<keyword evidence="2" id="KW-0805">Transcription regulation</keyword>
<keyword evidence="3" id="KW-0238">DNA-binding</keyword>
<evidence type="ECO:0000256" key="4">
    <source>
        <dbReference type="ARBA" id="ARBA00023163"/>
    </source>
</evidence>
<accession>A0A3A9ZJW4</accession>
<comment type="similarity">
    <text evidence="1">Belongs to the LysR transcriptional regulatory family.</text>
</comment>
<dbReference type="GO" id="GO:0003700">
    <property type="term" value="F:DNA-binding transcription factor activity"/>
    <property type="evidence" value="ECO:0007669"/>
    <property type="project" value="InterPro"/>
</dbReference>
<dbReference type="EMBL" id="RBAK01000004">
    <property type="protein sequence ID" value="RKN47707.1"/>
    <property type="molecule type" value="Genomic_DNA"/>
</dbReference>
<evidence type="ECO:0000256" key="2">
    <source>
        <dbReference type="ARBA" id="ARBA00023015"/>
    </source>
</evidence>
<dbReference type="GO" id="GO:0003677">
    <property type="term" value="F:DNA binding"/>
    <property type="evidence" value="ECO:0007669"/>
    <property type="project" value="UniProtKB-KW"/>
</dbReference>
<gene>
    <name evidence="7" type="ORF">D7223_13220</name>
</gene>
<dbReference type="PROSITE" id="PS50931">
    <property type="entry name" value="HTH_LYSR"/>
    <property type="match status" value="1"/>
</dbReference>